<evidence type="ECO:0000256" key="4">
    <source>
        <dbReference type="HAMAP-Rule" id="MF_01401"/>
    </source>
</evidence>
<accession>A0AAE3NZZ1</accession>
<comment type="catalytic activity">
    <reaction evidence="3 4">
        <text>[thioredoxin]-disulfide + L-methionine + H2O = L-methionine (S)-S-oxide + [thioredoxin]-dithiol</text>
        <dbReference type="Rhea" id="RHEA:19993"/>
        <dbReference type="Rhea" id="RHEA-COMP:10698"/>
        <dbReference type="Rhea" id="RHEA-COMP:10700"/>
        <dbReference type="ChEBI" id="CHEBI:15377"/>
        <dbReference type="ChEBI" id="CHEBI:29950"/>
        <dbReference type="ChEBI" id="CHEBI:50058"/>
        <dbReference type="ChEBI" id="CHEBI:57844"/>
        <dbReference type="ChEBI" id="CHEBI:58772"/>
        <dbReference type="EC" id="1.8.4.11"/>
    </reaction>
</comment>
<evidence type="ECO:0000256" key="1">
    <source>
        <dbReference type="ARBA" id="ARBA00023002"/>
    </source>
</evidence>
<keyword evidence="5" id="KW-0732">Signal</keyword>
<dbReference type="PANTHER" id="PTHR43774">
    <property type="entry name" value="PEPTIDE METHIONINE SULFOXIDE REDUCTASE"/>
    <property type="match status" value="1"/>
</dbReference>
<comment type="function">
    <text evidence="4">Has an important function as a repair enzyme for proteins that have been inactivated by oxidation. Catalyzes the reversible oxidation-reduction of methionine sulfoxide in proteins to methionine.</text>
</comment>
<feature type="signal peptide" evidence="5">
    <location>
        <begin position="1"/>
        <end position="21"/>
    </location>
</feature>
<comment type="catalytic activity">
    <reaction evidence="2 4">
        <text>L-methionyl-[protein] + [thioredoxin]-disulfide + H2O = L-methionyl-(S)-S-oxide-[protein] + [thioredoxin]-dithiol</text>
        <dbReference type="Rhea" id="RHEA:14217"/>
        <dbReference type="Rhea" id="RHEA-COMP:10698"/>
        <dbReference type="Rhea" id="RHEA-COMP:10700"/>
        <dbReference type="Rhea" id="RHEA-COMP:12313"/>
        <dbReference type="Rhea" id="RHEA-COMP:12315"/>
        <dbReference type="ChEBI" id="CHEBI:15377"/>
        <dbReference type="ChEBI" id="CHEBI:16044"/>
        <dbReference type="ChEBI" id="CHEBI:29950"/>
        <dbReference type="ChEBI" id="CHEBI:44120"/>
        <dbReference type="ChEBI" id="CHEBI:50058"/>
        <dbReference type="EC" id="1.8.4.11"/>
    </reaction>
</comment>
<protein>
    <recommendedName>
        <fullName evidence="4">Peptide methionine sulfoxide reductase MsrA</fullName>
        <shortName evidence="4">Protein-methionine-S-oxide reductase</shortName>
        <ecNumber evidence="4">1.8.4.11</ecNumber>
    </recommendedName>
    <alternativeName>
        <fullName evidence="4">Peptide-methionine (S)-S-oxide reductase</fullName>
        <shortName evidence="4">Peptide Met(O) reductase</shortName>
    </alternativeName>
</protein>
<proteinExistence type="inferred from homology"/>
<dbReference type="InterPro" id="IPR036509">
    <property type="entry name" value="Met_Sox_Rdtase_MsrA_sf"/>
</dbReference>
<dbReference type="AlphaFoldDB" id="A0AAE3NZZ1"/>
<feature type="active site" evidence="4">
    <location>
        <position position="44"/>
    </location>
</feature>
<keyword evidence="8" id="KW-1185">Reference proteome</keyword>
<dbReference type="RefSeq" id="WP_321535531.1">
    <property type="nucleotide sequence ID" value="NZ_JARGDL010000006.1"/>
</dbReference>
<comment type="caution">
    <text evidence="7">The sequence shown here is derived from an EMBL/GenBank/DDBJ whole genome shotgun (WGS) entry which is preliminary data.</text>
</comment>
<evidence type="ECO:0000256" key="5">
    <source>
        <dbReference type="SAM" id="SignalP"/>
    </source>
</evidence>
<feature type="domain" description="Peptide methionine sulphoxide reductase MsrA" evidence="6">
    <location>
        <begin position="38"/>
        <end position="189"/>
    </location>
</feature>
<dbReference type="EC" id="1.8.4.11" evidence="4"/>
<dbReference type="Proteomes" id="UP001221302">
    <property type="component" value="Unassembled WGS sequence"/>
</dbReference>
<dbReference type="SUPFAM" id="SSF55068">
    <property type="entry name" value="Peptide methionine sulfoxide reductase"/>
    <property type="match status" value="1"/>
</dbReference>
<evidence type="ECO:0000313" key="8">
    <source>
        <dbReference type="Proteomes" id="UP001221302"/>
    </source>
</evidence>
<evidence type="ECO:0000259" key="6">
    <source>
        <dbReference type="Pfam" id="PF01625"/>
    </source>
</evidence>
<reference evidence="7" key="1">
    <citation type="submission" date="2023-03" db="EMBL/GenBank/DDBJ databases">
        <title>Stygiobacter electus gen. nov., sp. nov., facultatively anaerobic thermotolerant bacterium of the class Ignavibacteria from a well of Yessentuki mineral water deposit.</title>
        <authorList>
            <person name="Podosokorskaya O.A."/>
            <person name="Elcheninov A.G."/>
            <person name="Petrova N.F."/>
            <person name="Zavarzina D.G."/>
            <person name="Kublanov I.V."/>
            <person name="Merkel A.Y."/>
        </authorList>
    </citation>
    <scope>NUCLEOTIDE SEQUENCE</scope>
    <source>
        <strain evidence="7">09-Me</strain>
    </source>
</reference>
<dbReference type="Gene3D" id="3.30.1060.10">
    <property type="entry name" value="Peptide methionine sulphoxide reductase MsrA"/>
    <property type="match status" value="1"/>
</dbReference>
<dbReference type="EMBL" id="JARGDL010000006">
    <property type="protein sequence ID" value="MDF1611764.1"/>
    <property type="molecule type" value="Genomic_DNA"/>
</dbReference>
<gene>
    <name evidence="4 7" type="primary">msrA</name>
    <name evidence="7" type="ORF">P0M35_06355</name>
</gene>
<evidence type="ECO:0000256" key="3">
    <source>
        <dbReference type="ARBA" id="ARBA00048782"/>
    </source>
</evidence>
<comment type="similarity">
    <text evidence="4">Belongs to the MsrA Met sulfoxide reductase family.</text>
</comment>
<organism evidence="7 8">
    <name type="scientific">Stygiobacter electus</name>
    <dbReference type="NCBI Taxonomy" id="3032292"/>
    <lineage>
        <taxon>Bacteria</taxon>
        <taxon>Pseudomonadati</taxon>
        <taxon>Ignavibacteriota</taxon>
        <taxon>Ignavibacteria</taxon>
        <taxon>Ignavibacteriales</taxon>
        <taxon>Melioribacteraceae</taxon>
        <taxon>Stygiobacter</taxon>
    </lineage>
</organism>
<dbReference type="GO" id="GO:0008113">
    <property type="term" value="F:peptide-methionine (S)-S-oxide reductase activity"/>
    <property type="evidence" value="ECO:0007669"/>
    <property type="project" value="UniProtKB-UniRule"/>
</dbReference>
<name>A0AAE3NZZ1_9BACT</name>
<feature type="chain" id="PRO_5042021259" description="Peptide methionine sulfoxide reductase MsrA" evidence="5">
    <location>
        <begin position="22"/>
        <end position="209"/>
    </location>
</feature>
<dbReference type="NCBIfam" id="TIGR00401">
    <property type="entry name" value="msrA"/>
    <property type="match status" value="1"/>
</dbReference>
<sequence length="209" mass="24274">MRIKRSILLFIIVVFISNCNAKNDYEVKMIDTTGLSIATFGSGCFWCTEAVFERVKGVKKVISGYSGGNVPNPTYEAVCTGLTNHAECVQIYFNENEVSYTQLLEIFFKTHDPTSLNKQGADVGTQYRSVIFYHDENQKHIAEEIKNKLDEEKIWDKPIVTEIVPFKKFYEAEDYHQNYYEKNPYQGYCAFVITPKIEKFEKVFKDYLK</sequence>
<dbReference type="HAMAP" id="MF_01401">
    <property type="entry name" value="MsrA"/>
    <property type="match status" value="1"/>
</dbReference>
<dbReference type="InterPro" id="IPR002569">
    <property type="entry name" value="Met_Sox_Rdtase_MsrA_dom"/>
</dbReference>
<keyword evidence="1 4" id="KW-0560">Oxidoreductase</keyword>
<evidence type="ECO:0000313" key="7">
    <source>
        <dbReference type="EMBL" id="MDF1611764.1"/>
    </source>
</evidence>
<evidence type="ECO:0000256" key="2">
    <source>
        <dbReference type="ARBA" id="ARBA00047806"/>
    </source>
</evidence>
<dbReference type="PANTHER" id="PTHR43774:SF1">
    <property type="entry name" value="PEPTIDE METHIONINE SULFOXIDE REDUCTASE MSRA 2"/>
    <property type="match status" value="1"/>
</dbReference>
<dbReference type="Pfam" id="PF01625">
    <property type="entry name" value="PMSR"/>
    <property type="match status" value="1"/>
</dbReference>